<proteinExistence type="predicted"/>
<accession>A0AA35RH53</accession>
<evidence type="ECO:0000313" key="1">
    <source>
        <dbReference type="EMBL" id="CAI8010638.1"/>
    </source>
</evidence>
<sequence>MFIKVEPAEFFMYRVILVFDLEAPNSEDQHVRDYMTECELEPKYQHIGDFEGSNCELMQFGGCYLGRHLGKISEIQRNQVEREIITAEIGLALDDEGDPVVVPDDVREETLAQLVQAFHQPEVFQPNEEGLLEAVLDAPSVRQAARELLAAAG</sequence>
<dbReference type="Proteomes" id="UP001174909">
    <property type="component" value="Unassembled WGS sequence"/>
</dbReference>
<gene>
    <name evidence="1" type="ORF">GBAR_LOCUS6981</name>
</gene>
<evidence type="ECO:0000313" key="2">
    <source>
        <dbReference type="Proteomes" id="UP001174909"/>
    </source>
</evidence>
<reference evidence="1" key="1">
    <citation type="submission" date="2023-03" db="EMBL/GenBank/DDBJ databases">
        <authorList>
            <person name="Steffen K."/>
            <person name="Cardenas P."/>
        </authorList>
    </citation>
    <scope>NUCLEOTIDE SEQUENCE</scope>
</reference>
<organism evidence="1 2">
    <name type="scientific">Geodia barretti</name>
    <name type="common">Barrett's horny sponge</name>
    <dbReference type="NCBI Taxonomy" id="519541"/>
    <lineage>
        <taxon>Eukaryota</taxon>
        <taxon>Metazoa</taxon>
        <taxon>Porifera</taxon>
        <taxon>Demospongiae</taxon>
        <taxon>Heteroscleromorpha</taxon>
        <taxon>Tetractinellida</taxon>
        <taxon>Astrophorina</taxon>
        <taxon>Geodiidae</taxon>
        <taxon>Geodia</taxon>
    </lineage>
</organism>
<keyword evidence="2" id="KW-1185">Reference proteome</keyword>
<dbReference type="EMBL" id="CASHTH010001051">
    <property type="protein sequence ID" value="CAI8010638.1"/>
    <property type="molecule type" value="Genomic_DNA"/>
</dbReference>
<dbReference type="AlphaFoldDB" id="A0AA35RH53"/>
<comment type="caution">
    <text evidence="1">The sequence shown here is derived from an EMBL/GenBank/DDBJ whole genome shotgun (WGS) entry which is preliminary data.</text>
</comment>
<name>A0AA35RH53_GEOBA</name>
<protein>
    <submittedName>
        <fullName evidence="1">Uncharacterized protein</fullName>
    </submittedName>
</protein>